<dbReference type="PANTHER" id="PTHR35146:SF1">
    <property type="entry name" value="UPF0178 PROTEIN YAII"/>
    <property type="match status" value="1"/>
</dbReference>
<dbReference type="STRING" id="393595.ABO_2579"/>
<dbReference type="HOGENOM" id="CLU_106619_2_1_6"/>
<accession>Q0VLC1</accession>
<dbReference type="NCBIfam" id="NF001095">
    <property type="entry name" value="PRK00124.1"/>
    <property type="match status" value="1"/>
</dbReference>
<dbReference type="CDD" id="cd18720">
    <property type="entry name" value="PIN_YqxD-like"/>
    <property type="match status" value="1"/>
</dbReference>
<dbReference type="AlphaFoldDB" id="Q0VLC1"/>
<proteinExistence type="inferred from homology"/>
<evidence type="ECO:0000313" key="4">
    <source>
        <dbReference type="Proteomes" id="UP000008871"/>
    </source>
</evidence>
<evidence type="ECO:0000256" key="1">
    <source>
        <dbReference type="ARBA" id="ARBA00008522"/>
    </source>
</evidence>
<gene>
    <name evidence="3" type="ordered locus">ABO_2579</name>
</gene>
<dbReference type="HAMAP" id="MF_00489">
    <property type="entry name" value="UPF0178"/>
    <property type="match status" value="1"/>
</dbReference>
<dbReference type="Pfam" id="PF02639">
    <property type="entry name" value="DUF188"/>
    <property type="match status" value="1"/>
</dbReference>
<evidence type="ECO:0000313" key="3">
    <source>
        <dbReference type="EMBL" id="CAL18027.1"/>
    </source>
</evidence>
<dbReference type="eggNOG" id="COG1671">
    <property type="taxonomic scope" value="Bacteria"/>
</dbReference>
<reference evidence="3 4" key="1">
    <citation type="journal article" date="2006" name="Nat. Biotechnol.">
        <title>Genome sequence of the ubiquitous hydrocarbon-degrading marine bacterium Alcanivorax borkumensis.</title>
        <authorList>
            <person name="Schneiker S."/>
            <person name="Martins dos Santos V.A.P."/>
            <person name="Bartels D."/>
            <person name="Bekel T."/>
            <person name="Brecht M."/>
            <person name="Buhrmester J."/>
            <person name="Chernikova T.N."/>
            <person name="Denaro R."/>
            <person name="Ferrer M."/>
            <person name="Gertler C."/>
            <person name="Goesmann A."/>
            <person name="Golyshina O.V."/>
            <person name="Kaminski F."/>
            <person name="Khachane A.N."/>
            <person name="Lang S."/>
            <person name="Linke B."/>
            <person name="McHardy A.C."/>
            <person name="Meyer F."/>
            <person name="Nechitaylo T."/>
            <person name="Puehler A."/>
            <person name="Regenhardt D."/>
            <person name="Rupp O."/>
            <person name="Sabirova J.S."/>
            <person name="Selbitschka W."/>
            <person name="Yakimov M.M."/>
            <person name="Timmis K.N."/>
            <person name="Vorhoelter F.-J."/>
            <person name="Weidner S."/>
            <person name="Kaiser O."/>
            <person name="Golyshin P.N."/>
        </authorList>
    </citation>
    <scope>NUCLEOTIDE SEQUENCE [LARGE SCALE GENOMIC DNA]</scope>
    <source>
        <strain evidence="4">ATCC 700651 / DSM 11573 / NCIMB 13689 / SK2</strain>
    </source>
</reference>
<organism evidence="3 4">
    <name type="scientific">Alcanivorax borkumensis (strain ATCC 700651 / DSM 11573 / NCIMB 13689 / SK2)</name>
    <dbReference type="NCBI Taxonomy" id="393595"/>
    <lineage>
        <taxon>Bacteria</taxon>
        <taxon>Pseudomonadati</taxon>
        <taxon>Pseudomonadota</taxon>
        <taxon>Gammaproteobacteria</taxon>
        <taxon>Oceanospirillales</taxon>
        <taxon>Alcanivoracaceae</taxon>
        <taxon>Alcanivorax</taxon>
    </lineage>
</organism>
<dbReference type="EMBL" id="AM286690">
    <property type="protein sequence ID" value="CAL18027.1"/>
    <property type="molecule type" value="Genomic_DNA"/>
</dbReference>
<sequence length="174" mass="19739">MITKRDYRIRAVNHAPFFSDRWDFIVHIWVDADACPRPVKEVLFRAAQRAQIPCTLVANQHIAVPRTPLIRSIQVGQGFDVADNEIVQRCEPGDLVVTQDIPLAAEVVEKGAEAVTPRGHWLDKDTVRERLNMRDFMEEMRSAGMQTGGPASYSNQDKGRFANALDRWLARAQK</sequence>
<dbReference type="PANTHER" id="PTHR35146">
    <property type="entry name" value="UPF0178 PROTEIN YAII"/>
    <property type="match status" value="1"/>
</dbReference>
<evidence type="ECO:0000256" key="2">
    <source>
        <dbReference type="HAMAP-Rule" id="MF_00489"/>
    </source>
</evidence>
<dbReference type="InterPro" id="IPR003791">
    <property type="entry name" value="UPF0178"/>
</dbReference>
<dbReference type="Proteomes" id="UP000008871">
    <property type="component" value="Chromosome"/>
</dbReference>
<protein>
    <recommendedName>
        <fullName evidence="2">UPF0178 protein ABO_2579</fullName>
    </recommendedName>
</protein>
<name>Q0VLC1_ALCBS</name>
<keyword evidence="4" id="KW-1185">Reference proteome</keyword>
<comment type="similarity">
    <text evidence="1 2">Belongs to the UPF0178 family.</text>
</comment>
<dbReference type="KEGG" id="abo:ABO_2579"/>